<feature type="chain" id="PRO_5046822090" evidence="2">
    <location>
        <begin position="20"/>
        <end position="445"/>
    </location>
</feature>
<accession>A0ABT4QDY8</accession>
<dbReference type="PANTHER" id="PTHR43649:SF12">
    <property type="entry name" value="DIACETYLCHITOBIOSE BINDING PROTEIN DASA"/>
    <property type="match status" value="1"/>
</dbReference>
<gene>
    <name evidence="3" type="ORF">O9H85_22220</name>
</gene>
<keyword evidence="2" id="KW-0732">Signal</keyword>
<dbReference type="RefSeq" id="WP_269883617.1">
    <property type="nucleotide sequence ID" value="NZ_JAQAGZ010000015.1"/>
</dbReference>
<protein>
    <submittedName>
        <fullName evidence="3">Extracellular solute-binding protein</fullName>
    </submittedName>
</protein>
<dbReference type="Gene3D" id="3.40.190.10">
    <property type="entry name" value="Periplasmic binding protein-like II"/>
    <property type="match status" value="2"/>
</dbReference>
<name>A0ABT4QDY8_9BACL</name>
<dbReference type="SUPFAM" id="SSF53850">
    <property type="entry name" value="Periplasmic binding protein-like II"/>
    <property type="match status" value="1"/>
</dbReference>
<dbReference type="InterPro" id="IPR006059">
    <property type="entry name" value="SBP"/>
</dbReference>
<dbReference type="Proteomes" id="UP001527882">
    <property type="component" value="Unassembled WGS sequence"/>
</dbReference>
<reference evidence="3 4" key="1">
    <citation type="submission" date="2022-12" db="EMBL/GenBank/DDBJ databases">
        <title>Draft genome sequence of Paenibacillus sp. dW9.</title>
        <authorList>
            <person name="Choi E.-W."/>
            <person name="Kim D.-U."/>
        </authorList>
    </citation>
    <scope>NUCLEOTIDE SEQUENCE [LARGE SCALE GENOMIC DNA]</scope>
    <source>
        <strain evidence="4">dW9</strain>
    </source>
</reference>
<organism evidence="3 4">
    <name type="scientific">Paenibacillus gyeongsangnamensis</name>
    <dbReference type="NCBI Taxonomy" id="3388067"/>
    <lineage>
        <taxon>Bacteria</taxon>
        <taxon>Bacillati</taxon>
        <taxon>Bacillota</taxon>
        <taxon>Bacilli</taxon>
        <taxon>Bacillales</taxon>
        <taxon>Paenibacillaceae</taxon>
        <taxon>Paenibacillus</taxon>
    </lineage>
</organism>
<feature type="region of interest" description="Disordered" evidence="1">
    <location>
        <begin position="26"/>
        <end position="49"/>
    </location>
</feature>
<evidence type="ECO:0000256" key="1">
    <source>
        <dbReference type="SAM" id="MobiDB-lite"/>
    </source>
</evidence>
<dbReference type="PANTHER" id="PTHR43649">
    <property type="entry name" value="ARABINOSE-BINDING PROTEIN-RELATED"/>
    <property type="match status" value="1"/>
</dbReference>
<evidence type="ECO:0000313" key="3">
    <source>
        <dbReference type="EMBL" id="MCZ8515087.1"/>
    </source>
</evidence>
<feature type="region of interest" description="Disordered" evidence="1">
    <location>
        <begin position="425"/>
        <end position="445"/>
    </location>
</feature>
<dbReference type="Pfam" id="PF01547">
    <property type="entry name" value="SBP_bac_1"/>
    <property type="match status" value="1"/>
</dbReference>
<keyword evidence="4" id="KW-1185">Reference proteome</keyword>
<dbReference type="InterPro" id="IPR050490">
    <property type="entry name" value="Bact_solute-bd_prot1"/>
</dbReference>
<feature type="compositionally biased region" description="Polar residues" evidence="1">
    <location>
        <begin position="37"/>
        <end position="49"/>
    </location>
</feature>
<dbReference type="EMBL" id="JAQAGZ010000015">
    <property type="protein sequence ID" value="MCZ8515087.1"/>
    <property type="molecule type" value="Genomic_DNA"/>
</dbReference>
<feature type="signal peptide" evidence="2">
    <location>
        <begin position="1"/>
        <end position="19"/>
    </location>
</feature>
<evidence type="ECO:0000256" key="2">
    <source>
        <dbReference type="SAM" id="SignalP"/>
    </source>
</evidence>
<evidence type="ECO:0000313" key="4">
    <source>
        <dbReference type="Proteomes" id="UP001527882"/>
    </source>
</evidence>
<comment type="caution">
    <text evidence="3">The sequence shown here is derived from an EMBL/GenBank/DDBJ whole genome shotgun (WGS) entry which is preliminary data.</text>
</comment>
<dbReference type="PROSITE" id="PS51257">
    <property type="entry name" value="PROKAR_LIPOPROTEIN"/>
    <property type="match status" value="1"/>
</dbReference>
<proteinExistence type="predicted"/>
<feature type="compositionally biased region" description="Basic and acidic residues" evidence="1">
    <location>
        <begin position="430"/>
        <end position="439"/>
    </location>
</feature>
<sequence length="445" mass="48789">MKIKSKGLAALVISLSMFGAGCSSSGNQVAGTKTMDSKTTPSAGGQQTISWVSHPQYGMKSPDPKRLEYVKNAVSNFEKNHPNFKLDNSQLSSTNSNESMANLMQQVTQGRAPDISMIDSFMFPQFMKNLQPLDDYLAKAGIKADDFFPFVQKVVKGPDGKIYGLWFNTDTRVLFYRKDLIPQPPKTWDEVLTIGQQLKAKGMDPFIFPGGRGEGATITSILPFFWGQGGKLVDDQGNATFASGDNKQKMLNFLTFVNKLVQTGVTPQRVANYKIENDQNNEFPSGKIAMFLGGSWQGQVLHDLLGDQEFDKWAVAPIPQMSADQNATAAGGWVYGVFTKDPAKAQAAVDFLVDAFVGDKGMGQWCDIGGWLPTRKSLYGSPDWKGTKFNDDFKLQLDKYAQTRPSAPVYSKISEQMQIALSSVISGSKSPEDALKDAQDAVSKQ</sequence>